<feature type="compositionally biased region" description="Acidic residues" evidence="7">
    <location>
        <begin position="21"/>
        <end position="32"/>
    </location>
</feature>
<keyword evidence="5" id="KW-0539">Nucleus</keyword>
<dbReference type="GO" id="GO:0071013">
    <property type="term" value="C:catalytic step 2 spliceosome"/>
    <property type="evidence" value="ECO:0007669"/>
    <property type="project" value="TreeGrafter"/>
</dbReference>
<proteinExistence type="predicted"/>
<evidence type="ECO:0000313" key="10">
    <source>
        <dbReference type="Proteomes" id="UP001153709"/>
    </source>
</evidence>
<reference evidence="9" key="1">
    <citation type="submission" date="2022-01" db="EMBL/GenBank/DDBJ databases">
        <authorList>
            <person name="King R."/>
        </authorList>
    </citation>
    <scope>NUCLEOTIDE SEQUENCE</scope>
</reference>
<feature type="compositionally biased region" description="Basic residues" evidence="7">
    <location>
        <begin position="1"/>
        <end position="11"/>
    </location>
</feature>
<dbReference type="OrthoDB" id="8026949at2759"/>
<evidence type="ECO:0000256" key="6">
    <source>
        <dbReference type="SAM" id="Coils"/>
    </source>
</evidence>
<evidence type="ECO:0000313" key="9">
    <source>
        <dbReference type="EMBL" id="CAG9834687.1"/>
    </source>
</evidence>
<gene>
    <name evidence="9" type="ORF">DIABBA_LOCUS7972</name>
</gene>
<feature type="compositionally biased region" description="Basic residues" evidence="7">
    <location>
        <begin position="263"/>
        <end position="273"/>
    </location>
</feature>
<evidence type="ECO:0000256" key="2">
    <source>
        <dbReference type="ARBA" id="ARBA00022723"/>
    </source>
</evidence>
<dbReference type="PANTHER" id="PTHR13316:SF0">
    <property type="entry name" value="ZINC FINGER CCHC DOMAIN-CONTAINING PROTEIN 8"/>
    <property type="match status" value="1"/>
</dbReference>
<accession>A0A9N9XG03</accession>
<keyword evidence="6" id="KW-0175">Coiled coil</keyword>
<evidence type="ECO:0000256" key="5">
    <source>
        <dbReference type="ARBA" id="ARBA00023242"/>
    </source>
</evidence>
<comment type="subcellular location">
    <subcellularLocation>
        <location evidence="1">Nucleus</location>
    </subcellularLocation>
</comment>
<dbReference type="SMART" id="SM00581">
    <property type="entry name" value="PSP"/>
    <property type="match status" value="1"/>
</dbReference>
<dbReference type="EMBL" id="OU898280">
    <property type="protein sequence ID" value="CAG9834687.1"/>
    <property type="molecule type" value="Genomic_DNA"/>
</dbReference>
<sequence>MVAKRRGKRKSGSKDLLFEVSDNDVSTDDSETECNGPEKKILKTDSNFIESVVNALSNLENEKKEKETNCSKTEVIEILDESSKGSDKAGNDSDNSIIVVEDKSFVENEDSANQSTQNNSECTACIQDQDDDSPLVISRTFIECCDSGSPNKVEEAGCANKEVTDVEDGEVTSETDSPEPIIQISFSTKSISNVYKQKILDFVSSCTDLKIFKQDDLSITVKPEEGKVNSDWITLDETGINNTIVESCTQEINKVEESTSRSPPKKKKRKKAKKDKDLFVLDTEPSQEQIHTTKYSSKFQIDIIKEKENDEKKVRISAQTCFNCDQGHALKDCPLPKNYNIINMKRQQMKMMKEKQSARYHLEEEQKYAHLRPGKISGKLREALGLKRNQLPSYIYQMRGHGYPPGWLEEAKFVYSNLTMFDSDGNNVRPKNIKKNQGLDTEKIIEYPGFNVPMEKNCKDEYRQHRVPPYSDQFSKAAMIEFFEKEYSKQQDDFETQDMDVDDEENDTAMRRRKVLEQSIPSPSLVALEKEKQNLLEALDDSSNSNLKSDIGETSTTEQTEVELRPPGIDNSTSEDFTKVPSKLSTSSVLEDSQETPEADVTPVNKKVIHSNFGTPILKSCSPYSILPNPDNFMKDVSPVINFENLPNSTGTYEKMVGLLQKVRSTMKSFPKDNS</sequence>
<keyword evidence="4" id="KW-0862">Zinc</keyword>
<dbReference type="InterPro" id="IPR052115">
    <property type="entry name" value="NEXT_complex_subunit_ZCCHC8"/>
</dbReference>
<evidence type="ECO:0000259" key="8">
    <source>
        <dbReference type="SMART" id="SM00581"/>
    </source>
</evidence>
<name>A0A9N9XG03_DIABA</name>
<feature type="region of interest" description="Disordered" evidence="7">
    <location>
        <begin position="537"/>
        <end position="600"/>
    </location>
</feature>
<feature type="coiled-coil region" evidence="6">
    <location>
        <begin position="49"/>
        <end position="76"/>
    </location>
</feature>
<dbReference type="PANTHER" id="PTHR13316">
    <property type="entry name" value="ZINC FINGER, CCHC DOMAIN CONTAINING 8"/>
    <property type="match status" value="1"/>
</dbReference>
<feature type="domain" description="PSP proline-rich" evidence="8">
    <location>
        <begin position="368"/>
        <end position="420"/>
    </location>
</feature>
<dbReference type="AlphaFoldDB" id="A0A9N9XG03"/>
<feature type="region of interest" description="Disordered" evidence="7">
    <location>
        <begin position="1"/>
        <end position="39"/>
    </location>
</feature>
<keyword evidence="3" id="KW-0863">Zinc-finger</keyword>
<dbReference type="GO" id="GO:0008270">
    <property type="term" value="F:zinc ion binding"/>
    <property type="evidence" value="ECO:0007669"/>
    <property type="project" value="UniProtKB-KW"/>
</dbReference>
<keyword evidence="10" id="KW-1185">Reference proteome</keyword>
<dbReference type="Pfam" id="PF04046">
    <property type="entry name" value="PSP"/>
    <property type="match status" value="1"/>
</dbReference>
<dbReference type="Proteomes" id="UP001153709">
    <property type="component" value="Chromosome 5"/>
</dbReference>
<feature type="region of interest" description="Disordered" evidence="7">
    <location>
        <begin position="253"/>
        <end position="274"/>
    </location>
</feature>
<evidence type="ECO:0000256" key="3">
    <source>
        <dbReference type="ARBA" id="ARBA00022771"/>
    </source>
</evidence>
<dbReference type="GO" id="GO:0003723">
    <property type="term" value="F:RNA binding"/>
    <property type="evidence" value="ECO:0007669"/>
    <property type="project" value="TreeGrafter"/>
</dbReference>
<dbReference type="InterPro" id="IPR006568">
    <property type="entry name" value="PSP_pro-rich"/>
</dbReference>
<evidence type="ECO:0000256" key="1">
    <source>
        <dbReference type="ARBA" id="ARBA00004123"/>
    </source>
</evidence>
<evidence type="ECO:0000256" key="4">
    <source>
        <dbReference type="ARBA" id="ARBA00022833"/>
    </source>
</evidence>
<organism evidence="9 10">
    <name type="scientific">Diabrotica balteata</name>
    <name type="common">Banded cucumber beetle</name>
    <dbReference type="NCBI Taxonomy" id="107213"/>
    <lineage>
        <taxon>Eukaryota</taxon>
        <taxon>Metazoa</taxon>
        <taxon>Ecdysozoa</taxon>
        <taxon>Arthropoda</taxon>
        <taxon>Hexapoda</taxon>
        <taxon>Insecta</taxon>
        <taxon>Pterygota</taxon>
        <taxon>Neoptera</taxon>
        <taxon>Endopterygota</taxon>
        <taxon>Coleoptera</taxon>
        <taxon>Polyphaga</taxon>
        <taxon>Cucujiformia</taxon>
        <taxon>Chrysomeloidea</taxon>
        <taxon>Chrysomelidae</taxon>
        <taxon>Galerucinae</taxon>
        <taxon>Diabroticina</taxon>
        <taxon>Diabroticites</taxon>
        <taxon>Diabrotica</taxon>
    </lineage>
</organism>
<evidence type="ECO:0000256" key="7">
    <source>
        <dbReference type="SAM" id="MobiDB-lite"/>
    </source>
</evidence>
<keyword evidence="2" id="KW-0479">Metal-binding</keyword>
<protein>
    <recommendedName>
        <fullName evidence="8">PSP proline-rich domain-containing protein</fullName>
    </recommendedName>
</protein>